<dbReference type="RefSeq" id="WP_125018619.1">
    <property type="nucleotide sequence ID" value="NZ_RQVQ01000012.1"/>
</dbReference>
<dbReference type="PANTHER" id="PTHR38442">
    <property type="entry name" value="INNER MEMBRANE PROTEIN-RELATED"/>
    <property type="match status" value="1"/>
</dbReference>
<sequence>MNIKKQQLKKHKLIATGLFVLMAIVYVLMLLLSKHNHQSWMNYVKAFSEAGMVGALADWFAVTALFKYPLGIKIPHTNLINNNKDALGENLGSFVSENFLNQATIRPYVTKIDLSGFIVNWISNEKKFNKTTVEIRKVLKSILLKIDDKEVILIISSKGKDILNDLNLQELVSKGLFYAVENNEHQRLISLLIPQAKLYVENNKEAIYDKVVEKNPILGLIGGKAITNQLISGIISFLDDIQNNGNHNIRNEITTKLYEICESIKTDENWKSRFDNLKEEFITDEKLQDYASKLWENTKSNLVSNLEDENSALNQYIEKYLKEIRQNLVENESTKAKINKTVHKFIYKLALRNSNEIGNIISKTVKDWDGKEMSDKLELEVGKDLQFIRINGTLVGGIVGLLIYSLTVFFT</sequence>
<dbReference type="OrthoDB" id="9769590at2"/>
<accession>A0A3P3WC32</accession>
<dbReference type="EMBL" id="RQVQ01000012">
    <property type="protein sequence ID" value="RRJ91179.1"/>
    <property type="molecule type" value="Genomic_DNA"/>
</dbReference>
<dbReference type="Proteomes" id="UP000275719">
    <property type="component" value="Unassembled WGS sequence"/>
</dbReference>
<protein>
    <submittedName>
        <fullName evidence="2">DUF445 domain-containing protein</fullName>
    </submittedName>
</protein>
<keyword evidence="1" id="KW-1133">Transmembrane helix</keyword>
<feature type="transmembrane region" description="Helical" evidence="1">
    <location>
        <begin position="12"/>
        <end position="32"/>
    </location>
</feature>
<comment type="caution">
    <text evidence="2">The sequence shown here is derived from an EMBL/GenBank/DDBJ whole genome shotgun (WGS) entry which is preliminary data.</text>
</comment>
<proteinExistence type="predicted"/>
<keyword evidence="1" id="KW-0472">Membrane</keyword>
<dbReference type="InterPro" id="IPR007383">
    <property type="entry name" value="DUF445"/>
</dbReference>
<keyword evidence="1" id="KW-0812">Transmembrane</keyword>
<dbReference type="GO" id="GO:0005886">
    <property type="term" value="C:plasma membrane"/>
    <property type="evidence" value="ECO:0007669"/>
    <property type="project" value="TreeGrafter"/>
</dbReference>
<feature type="transmembrane region" description="Helical" evidence="1">
    <location>
        <begin position="390"/>
        <end position="410"/>
    </location>
</feature>
<dbReference type="Pfam" id="PF04286">
    <property type="entry name" value="DUF445"/>
    <property type="match status" value="1"/>
</dbReference>
<name>A0A3P3WC32_9FLAO</name>
<reference evidence="2 3" key="1">
    <citation type="submission" date="2018-11" db="EMBL/GenBank/DDBJ databases">
        <title>Flavobacterium sp. nov., YIM 102701-2 draft genome.</title>
        <authorList>
            <person name="Li G."/>
            <person name="Jiang Y."/>
        </authorList>
    </citation>
    <scope>NUCLEOTIDE SEQUENCE [LARGE SCALE GENOMIC DNA]</scope>
    <source>
        <strain evidence="2 3">YIM 102701-2</strain>
    </source>
</reference>
<dbReference type="AlphaFoldDB" id="A0A3P3WC32"/>
<evidence type="ECO:0000313" key="3">
    <source>
        <dbReference type="Proteomes" id="UP000275719"/>
    </source>
</evidence>
<keyword evidence="3" id="KW-1185">Reference proteome</keyword>
<evidence type="ECO:0000313" key="2">
    <source>
        <dbReference type="EMBL" id="RRJ91179.1"/>
    </source>
</evidence>
<organism evidence="2 3">
    <name type="scientific">Paenimyroides tangerinum</name>
    <dbReference type="NCBI Taxonomy" id="2488728"/>
    <lineage>
        <taxon>Bacteria</taxon>
        <taxon>Pseudomonadati</taxon>
        <taxon>Bacteroidota</taxon>
        <taxon>Flavobacteriia</taxon>
        <taxon>Flavobacteriales</taxon>
        <taxon>Flavobacteriaceae</taxon>
        <taxon>Paenimyroides</taxon>
    </lineage>
</organism>
<feature type="transmembrane region" description="Helical" evidence="1">
    <location>
        <begin position="52"/>
        <end position="70"/>
    </location>
</feature>
<gene>
    <name evidence="2" type="ORF">EG240_06650</name>
</gene>
<dbReference type="PANTHER" id="PTHR38442:SF1">
    <property type="entry name" value="INNER MEMBRANE PROTEIN"/>
    <property type="match status" value="1"/>
</dbReference>
<evidence type="ECO:0000256" key="1">
    <source>
        <dbReference type="SAM" id="Phobius"/>
    </source>
</evidence>